<evidence type="ECO:0000313" key="2">
    <source>
        <dbReference type="EMBL" id="BDS14803.1"/>
    </source>
</evidence>
<dbReference type="EMBL" id="AP026867">
    <property type="protein sequence ID" value="BDS14803.1"/>
    <property type="molecule type" value="Genomic_DNA"/>
</dbReference>
<dbReference type="AlphaFoldDB" id="A0A915YKC8"/>
<keyword evidence="3" id="KW-1185">Reference proteome</keyword>
<feature type="transmembrane region" description="Helical" evidence="1">
    <location>
        <begin position="12"/>
        <end position="31"/>
    </location>
</feature>
<evidence type="ECO:0000256" key="1">
    <source>
        <dbReference type="SAM" id="Phobius"/>
    </source>
</evidence>
<keyword evidence="1" id="KW-0472">Membrane</keyword>
<name>A0A915YKC8_9BACT</name>
<feature type="transmembrane region" description="Helical" evidence="1">
    <location>
        <begin position="37"/>
        <end position="55"/>
    </location>
</feature>
<protein>
    <submittedName>
        <fullName evidence="2">Uncharacterized protein</fullName>
    </submittedName>
</protein>
<reference evidence="2" key="1">
    <citation type="submission" date="2022-09" db="EMBL/GenBank/DDBJ databases">
        <title>Aureispira anguillicida sp. nov., isolated from Leptocephalus of Japanese eel Anguilla japonica.</title>
        <authorList>
            <person name="Yuasa K."/>
            <person name="Mekata T."/>
            <person name="Ikunari K."/>
        </authorList>
    </citation>
    <scope>NUCLEOTIDE SEQUENCE</scope>
    <source>
        <strain evidence="2">EL160426</strain>
    </source>
</reference>
<gene>
    <name evidence="2" type="ORF">AsAng_0055850</name>
</gene>
<proteinExistence type="predicted"/>
<dbReference type="RefSeq" id="WP_264790011.1">
    <property type="nucleotide sequence ID" value="NZ_AP026867.1"/>
</dbReference>
<keyword evidence="1" id="KW-0812">Transmembrane</keyword>
<keyword evidence="1" id="KW-1133">Transmembrane helix</keyword>
<accession>A0A915YKC8</accession>
<dbReference type="KEGG" id="aup:AsAng_0055850"/>
<sequence>MQKTLHFQSTVSVFLIYLILKAAPLVAVVYYFSDWSIATPVAIVLLLTILIYSALTNHDFSIEHQQLTIVPSIFFWKKAIYVPYATIEQIEIKYAHERDNRQWLTIFSNDKTGQLQAKKYRCDWLHMQDPPDEDDDDHGHPEHELFELLENEDFYQGSLEQLAHELTIKGVTIKTVF</sequence>
<organism evidence="2 3">
    <name type="scientific">Aureispira anguillae</name>
    <dbReference type="NCBI Taxonomy" id="2864201"/>
    <lineage>
        <taxon>Bacteria</taxon>
        <taxon>Pseudomonadati</taxon>
        <taxon>Bacteroidota</taxon>
        <taxon>Saprospiria</taxon>
        <taxon>Saprospirales</taxon>
        <taxon>Saprospiraceae</taxon>
        <taxon>Aureispira</taxon>
    </lineage>
</organism>
<dbReference type="Proteomes" id="UP001060919">
    <property type="component" value="Chromosome"/>
</dbReference>
<evidence type="ECO:0000313" key="3">
    <source>
        <dbReference type="Proteomes" id="UP001060919"/>
    </source>
</evidence>